<comment type="catalytic activity">
    <reaction evidence="1">
        <text>ATP + protein L-histidine = ADP + protein N-phospho-L-histidine.</text>
        <dbReference type="EC" id="2.7.13.3"/>
    </reaction>
</comment>
<comment type="subcellular location">
    <subcellularLocation>
        <location evidence="2">Membrane</location>
    </subcellularLocation>
</comment>
<keyword evidence="7" id="KW-0902">Two-component regulatory system</keyword>
<dbReference type="InterPro" id="IPR003594">
    <property type="entry name" value="HATPase_dom"/>
</dbReference>
<reference evidence="11 12" key="1">
    <citation type="submission" date="2024-02" db="EMBL/GenBank/DDBJ databases">
        <title>Bacterial strain from lacustrine sediment.</title>
        <authorList>
            <person name="Petit C."/>
            <person name="Fadhlaoui K."/>
        </authorList>
    </citation>
    <scope>NUCLEOTIDE SEQUENCE [LARGE SCALE GENOMIC DNA]</scope>
    <source>
        <strain evidence="11 12">IPX-CK</strain>
    </source>
</reference>
<feature type="transmembrane region" description="Helical" evidence="8">
    <location>
        <begin position="285"/>
        <end position="303"/>
    </location>
</feature>
<feature type="domain" description="Histidine kinase" evidence="9">
    <location>
        <begin position="472"/>
        <end position="580"/>
    </location>
</feature>
<dbReference type="PANTHER" id="PTHR34220">
    <property type="entry name" value="SENSOR HISTIDINE KINASE YPDA"/>
    <property type="match status" value="1"/>
</dbReference>
<accession>A0ABZ3EZP2</accession>
<sequence length="589" mass="67507">MKKWFVNLNIRSKFLYCFVGITITFLLVIAILLYSVAANMILDQTIEQSQETIRELSLNIDHYFNLVQNSFEYIASNNNVQAELTSTDPFRSDGKEVFSYFSIPGQIRRLLLQMYSSVYMNDINLYGYNGASYVLQNGYSDIVYDEAEIESYAKEGNGKCVFYNDEEETGHIHVAKLIKDSLTMEPIGILQASIKVSYLDKMTEKVKLATNGKIILLDNNRQAIINDLGVDTIDLESYVKENSGAFIYTTEEGKYWCVYQVSSTTHFILIGLIPVSYIHQGLKDFQRITAMVIVIGIIVCFMLSKKLAKLIVEPIEKTSVAMRQFADGDFTIRLPEGRTDEIGNMNTVFNHTIVQVETLLKKVVGAEAISKDMEFKALQAQINPHFLYNVLDTINWMARKKGEENICHMVTAISNLMRGSISNKKSMVSLKEEMNYVRDYIYIQETRYKDRFNTYFYMEEKLNEFQIPKMTIQTLVENAIVHGVENATWECELTISIEKREDRAFILIKDTGVGIEPEKLKNLMEKGDEEEKTAERTHTNLGLYAVKQRLNYVYNGQAQIEIVSELGKGTEIRILLPLGEMKEGDITWN</sequence>
<dbReference type="Pfam" id="PF00672">
    <property type="entry name" value="HAMP"/>
    <property type="match status" value="1"/>
</dbReference>
<keyword evidence="8" id="KW-0472">Membrane</keyword>
<dbReference type="SMART" id="SM00387">
    <property type="entry name" value="HATPase_c"/>
    <property type="match status" value="1"/>
</dbReference>
<dbReference type="PROSITE" id="PS50885">
    <property type="entry name" value="HAMP"/>
    <property type="match status" value="1"/>
</dbReference>
<dbReference type="Pfam" id="PF02518">
    <property type="entry name" value="HATPase_c"/>
    <property type="match status" value="1"/>
</dbReference>
<dbReference type="InterPro" id="IPR005467">
    <property type="entry name" value="His_kinase_dom"/>
</dbReference>
<evidence type="ECO:0000259" key="9">
    <source>
        <dbReference type="PROSITE" id="PS50109"/>
    </source>
</evidence>
<evidence type="ECO:0000256" key="6">
    <source>
        <dbReference type="ARBA" id="ARBA00022777"/>
    </source>
</evidence>
<evidence type="ECO:0000256" key="8">
    <source>
        <dbReference type="SAM" id="Phobius"/>
    </source>
</evidence>
<keyword evidence="6 11" id="KW-0418">Kinase</keyword>
<dbReference type="GO" id="GO:0004673">
    <property type="term" value="F:protein histidine kinase activity"/>
    <property type="evidence" value="ECO:0007669"/>
    <property type="project" value="UniProtKB-EC"/>
</dbReference>
<dbReference type="Gene3D" id="3.30.565.10">
    <property type="entry name" value="Histidine kinase-like ATPase, C-terminal domain"/>
    <property type="match status" value="1"/>
</dbReference>
<evidence type="ECO:0000256" key="1">
    <source>
        <dbReference type="ARBA" id="ARBA00000085"/>
    </source>
</evidence>
<keyword evidence="12" id="KW-1185">Reference proteome</keyword>
<dbReference type="PROSITE" id="PS50109">
    <property type="entry name" value="HIS_KIN"/>
    <property type="match status" value="1"/>
</dbReference>
<evidence type="ECO:0000313" key="11">
    <source>
        <dbReference type="EMBL" id="XAH75758.1"/>
    </source>
</evidence>
<dbReference type="Gene3D" id="6.10.340.10">
    <property type="match status" value="1"/>
</dbReference>
<dbReference type="InterPro" id="IPR050640">
    <property type="entry name" value="Bact_2-comp_sensor_kinase"/>
</dbReference>
<feature type="domain" description="HAMP" evidence="10">
    <location>
        <begin position="309"/>
        <end position="361"/>
    </location>
</feature>
<evidence type="ECO:0000256" key="2">
    <source>
        <dbReference type="ARBA" id="ARBA00004370"/>
    </source>
</evidence>
<dbReference type="SUPFAM" id="SSF55874">
    <property type="entry name" value="ATPase domain of HSP90 chaperone/DNA topoisomerase II/histidine kinase"/>
    <property type="match status" value="1"/>
</dbReference>
<evidence type="ECO:0000256" key="7">
    <source>
        <dbReference type="ARBA" id="ARBA00023012"/>
    </source>
</evidence>
<dbReference type="InterPro" id="IPR010559">
    <property type="entry name" value="Sig_transdc_His_kin_internal"/>
</dbReference>
<proteinExistence type="predicted"/>
<keyword evidence="8" id="KW-1133">Transmembrane helix</keyword>
<evidence type="ECO:0000256" key="3">
    <source>
        <dbReference type="ARBA" id="ARBA00012438"/>
    </source>
</evidence>
<dbReference type="InterPro" id="IPR036890">
    <property type="entry name" value="HATPase_C_sf"/>
</dbReference>
<dbReference type="CDD" id="cd06225">
    <property type="entry name" value="HAMP"/>
    <property type="match status" value="1"/>
</dbReference>
<dbReference type="RefSeq" id="WP_342759331.1">
    <property type="nucleotide sequence ID" value="NZ_CP146256.1"/>
</dbReference>
<organism evidence="11 12">
    <name type="scientific">Kineothrix sedimenti</name>
    <dbReference type="NCBI Taxonomy" id="3123317"/>
    <lineage>
        <taxon>Bacteria</taxon>
        <taxon>Bacillati</taxon>
        <taxon>Bacillota</taxon>
        <taxon>Clostridia</taxon>
        <taxon>Lachnospirales</taxon>
        <taxon>Lachnospiraceae</taxon>
        <taxon>Kineothrix</taxon>
    </lineage>
</organism>
<evidence type="ECO:0000256" key="5">
    <source>
        <dbReference type="ARBA" id="ARBA00022679"/>
    </source>
</evidence>
<dbReference type="EMBL" id="CP146256">
    <property type="protein sequence ID" value="XAH75758.1"/>
    <property type="molecule type" value="Genomic_DNA"/>
</dbReference>
<dbReference type="SMART" id="SM00304">
    <property type="entry name" value="HAMP"/>
    <property type="match status" value="1"/>
</dbReference>
<dbReference type="EC" id="2.7.13.3" evidence="3"/>
<keyword evidence="4" id="KW-0597">Phosphoprotein</keyword>
<dbReference type="Pfam" id="PF06580">
    <property type="entry name" value="His_kinase"/>
    <property type="match status" value="1"/>
</dbReference>
<feature type="transmembrane region" description="Helical" evidence="8">
    <location>
        <begin position="13"/>
        <end position="34"/>
    </location>
</feature>
<feature type="transmembrane region" description="Helical" evidence="8">
    <location>
        <begin position="256"/>
        <end position="279"/>
    </location>
</feature>
<evidence type="ECO:0000313" key="12">
    <source>
        <dbReference type="Proteomes" id="UP001451571"/>
    </source>
</evidence>
<evidence type="ECO:0000256" key="4">
    <source>
        <dbReference type="ARBA" id="ARBA00022553"/>
    </source>
</evidence>
<dbReference type="PANTHER" id="PTHR34220:SF7">
    <property type="entry name" value="SENSOR HISTIDINE KINASE YPDA"/>
    <property type="match status" value="1"/>
</dbReference>
<name>A0ABZ3EZP2_9FIRM</name>
<keyword evidence="8" id="KW-0812">Transmembrane</keyword>
<dbReference type="InterPro" id="IPR003660">
    <property type="entry name" value="HAMP_dom"/>
</dbReference>
<keyword evidence="5 11" id="KW-0808">Transferase</keyword>
<protein>
    <recommendedName>
        <fullName evidence="3">histidine kinase</fullName>
        <ecNumber evidence="3">2.7.13.3</ecNumber>
    </recommendedName>
</protein>
<evidence type="ECO:0000259" key="10">
    <source>
        <dbReference type="PROSITE" id="PS50885"/>
    </source>
</evidence>
<dbReference type="Proteomes" id="UP001451571">
    <property type="component" value="Chromosome"/>
</dbReference>
<gene>
    <name evidence="11" type="ORF">V6984_08410</name>
</gene>
<dbReference type="SUPFAM" id="SSF158472">
    <property type="entry name" value="HAMP domain-like"/>
    <property type="match status" value="1"/>
</dbReference>